<feature type="signal peptide" evidence="1">
    <location>
        <begin position="1"/>
        <end position="17"/>
    </location>
</feature>
<protein>
    <submittedName>
        <fullName evidence="2">Uncharacterized protein</fullName>
    </submittedName>
</protein>
<reference evidence="2" key="1">
    <citation type="journal article" date="2023" name="G3 (Bethesda)">
        <title>Whole genome assemblies of Zophobas morio and Tenebrio molitor.</title>
        <authorList>
            <person name="Kaur S."/>
            <person name="Stinson S.A."/>
            <person name="diCenzo G.C."/>
        </authorList>
    </citation>
    <scope>NUCLEOTIDE SEQUENCE</scope>
    <source>
        <strain evidence="2">QUZm001</strain>
    </source>
</reference>
<evidence type="ECO:0000256" key="1">
    <source>
        <dbReference type="SAM" id="SignalP"/>
    </source>
</evidence>
<name>A0AA38I4C9_9CUCU</name>
<dbReference type="Proteomes" id="UP001168821">
    <property type="component" value="Unassembled WGS sequence"/>
</dbReference>
<feature type="chain" id="PRO_5041200141" evidence="1">
    <location>
        <begin position="18"/>
        <end position="199"/>
    </location>
</feature>
<dbReference type="Pfam" id="PF11901">
    <property type="entry name" value="DM9"/>
    <property type="match status" value="1"/>
</dbReference>
<keyword evidence="3" id="KW-1185">Reference proteome</keyword>
<evidence type="ECO:0000313" key="3">
    <source>
        <dbReference type="Proteomes" id="UP001168821"/>
    </source>
</evidence>
<accession>A0AA38I4C9</accession>
<gene>
    <name evidence="2" type="ORF">Zmor_019834</name>
</gene>
<dbReference type="PANTHER" id="PTHR31649">
    <property type="entry name" value="AGAP009604-PA"/>
    <property type="match status" value="1"/>
</dbReference>
<dbReference type="InterPro" id="IPR006616">
    <property type="entry name" value="DM9_repeat"/>
</dbReference>
<evidence type="ECO:0000313" key="2">
    <source>
        <dbReference type="EMBL" id="KAJ3647996.1"/>
    </source>
</evidence>
<dbReference type="EMBL" id="JALNTZ010000006">
    <property type="protein sequence ID" value="KAJ3647996.1"/>
    <property type="molecule type" value="Genomic_DNA"/>
</dbReference>
<proteinExistence type="predicted"/>
<organism evidence="2 3">
    <name type="scientific">Zophobas morio</name>
    <dbReference type="NCBI Taxonomy" id="2755281"/>
    <lineage>
        <taxon>Eukaryota</taxon>
        <taxon>Metazoa</taxon>
        <taxon>Ecdysozoa</taxon>
        <taxon>Arthropoda</taxon>
        <taxon>Hexapoda</taxon>
        <taxon>Insecta</taxon>
        <taxon>Pterygota</taxon>
        <taxon>Neoptera</taxon>
        <taxon>Endopterygota</taxon>
        <taxon>Coleoptera</taxon>
        <taxon>Polyphaga</taxon>
        <taxon>Cucujiformia</taxon>
        <taxon>Tenebrionidae</taxon>
        <taxon>Zophobas</taxon>
    </lineage>
</organism>
<sequence length="199" mass="22810">MMSGFVLSLILFASTEALLVQSSRDYYWRDYDGKTPEDAILGGRDHENKNIYIGQVYIQHKGLVVAQIDQDQRTVYAEMDGVQLIDKNIKILCGPRYRFYWMPSNFTRLHTDLKEKRLVVGGHEDAAKRYFVGRIKCDYGFCIGKVLEQGGDGKSVFYGADRHGEPLKTDSYEVLVNEEIISERGSFGSDRNVLRRIHT</sequence>
<dbReference type="PANTHER" id="PTHR31649:SF10">
    <property type="entry name" value="IP19903P-RELATED"/>
    <property type="match status" value="1"/>
</dbReference>
<dbReference type="AlphaFoldDB" id="A0AA38I4C9"/>
<comment type="caution">
    <text evidence="2">The sequence shown here is derived from an EMBL/GenBank/DDBJ whole genome shotgun (WGS) entry which is preliminary data.</text>
</comment>
<keyword evidence="1" id="KW-0732">Signal</keyword>